<evidence type="ECO:0000313" key="2">
    <source>
        <dbReference type="Proteomes" id="UP001151760"/>
    </source>
</evidence>
<evidence type="ECO:0000313" key="1">
    <source>
        <dbReference type="EMBL" id="GJT20217.1"/>
    </source>
</evidence>
<comment type="caution">
    <text evidence="1">The sequence shown here is derived from an EMBL/GenBank/DDBJ whole genome shotgun (WGS) entry which is preliminary data.</text>
</comment>
<accession>A0ABQ5C2H9</accession>
<organism evidence="1 2">
    <name type="scientific">Tanacetum coccineum</name>
    <dbReference type="NCBI Taxonomy" id="301880"/>
    <lineage>
        <taxon>Eukaryota</taxon>
        <taxon>Viridiplantae</taxon>
        <taxon>Streptophyta</taxon>
        <taxon>Embryophyta</taxon>
        <taxon>Tracheophyta</taxon>
        <taxon>Spermatophyta</taxon>
        <taxon>Magnoliopsida</taxon>
        <taxon>eudicotyledons</taxon>
        <taxon>Gunneridae</taxon>
        <taxon>Pentapetalae</taxon>
        <taxon>asterids</taxon>
        <taxon>campanulids</taxon>
        <taxon>Asterales</taxon>
        <taxon>Asteraceae</taxon>
        <taxon>Asteroideae</taxon>
        <taxon>Anthemideae</taxon>
        <taxon>Anthemidinae</taxon>
        <taxon>Tanacetum</taxon>
    </lineage>
</organism>
<keyword evidence="2" id="KW-1185">Reference proteome</keyword>
<gene>
    <name evidence="1" type="ORF">Tco_0878923</name>
</gene>
<protein>
    <submittedName>
        <fullName evidence="1">Uncharacterized protein</fullName>
    </submittedName>
</protein>
<reference evidence="1" key="1">
    <citation type="journal article" date="2022" name="Int. J. Mol. Sci.">
        <title>Draft Genome of Tanacetum Coccineum: Genomic Comparison of Closely Related Tanacetum-Family Plants.</title>
        <authorList>
            <person name="Yamashiro T."/>
            <person name="Shiraishi A."/>
            <person name="Nakayama K."/>
            <person name="Satake H."/>
        </authorList>
    </citation>
    <scope>NUCLEOTIDE SEQUENCE</scope>
</reference>
<dbReference type="Proteomes" id="UP001151760">
    <property type="component" value="Unassembled WGS sequence"/>
</dbReference>
<sequence length="84" mass="9751">MRLDDEQTERKLMDGRLNMLYRDRRTHAQVMSLRTTVLGQQVVISKLQAADRRRQAAITELLAADCRRQAQFIEALKLPKALQT</sequence>
<name>A0ABQ5C2H9_9ASTR</name>
<reference evidence="1" key="2">
    <citation type="submission" date="2022-01" db="EMBL/GenBank/DDBJ databases">
        <authorList>
            <person name="Yamashiro T."/>
            <person name="Shiraishi A."/>
            <person name="Satake H."/>
            <person name="Nakayama K."/>
        </authorList>
    </citation>
    <scope>NUCLEOTIDE SEQUENCE</scope>
</reference>
<proteinExistence type="predicted"/>
<dbReference type="EMBL" id="BQNB010013783">
    <property type="protein sequence ID" value="GJT20217.1"/>
    <property type="molecule type" value="Genomic_DNA"/>
</dbReference>